<sequence>MNRKIYYLLLSHQLKDEIYTCVFYLKNKIYEYMLYAKDNKKQTKKPSKKTPAPCPLSNKKAVKKEIKKEKKNGIRMNPLIFERKRKSNIIGVGIRPKKDLSKYVKWPKHLRLQRKKKILLQRLKVPPAINQFNYTLSKNQTQDLMNFLKEYKPESKSEKKERLLKKAKDDLNNAQSKDKKPMMIKYGIKHITKLIERKNCSLVVIANDVTPIELVLFLPALCRMKDIPYCFVKNRSKLGKLVHKKMATAVCIQKVRKEDQEKLDYFCKLSREQFNDNADIRRKWGGQKMSKKSLILKKMKDKAKKLEEAKKKEISTKL</sequence>
<evidence type="ECO:0000256" key="2">
    <source>
        <dbReference type="ARBA" id="ARBA00022980"/>
    </source>
</evidence>
<protein>
    <recommendedName>
        <fullName evidence="4">60S ribosomal protein L7a</fullName>
    </recommendedName>
</protein>
<dbReference type="PROSITE" id="PS01082">
    <property type="entry name" value="RIBOSOMAL_L7AE"/>
    <property type="match status" value="1"/>
</dbReference>
<dbReference type="GO" id="GO:0042254">
    <property type="term" value="P:ribosome biogenesis"/>
    <property type="evidence" value="ECO:0007669"/>
    <property type="project" value="InterPro"/>
</dbReference>
<dbReference type="GO" id="GO:0022625">
    <property type="term" value="C:cytosolic large ribosomal subunit"/>
    <property type="evidence" value="ECO:0007669"/>
    <property type="project" value="UniProtKB-UniRule"/>
</dbReference>
<dbReference type="InterPro" id="IPR018492">
    <property type="entry name" value="Ribosomal_eL8/Nhp2"/>
</dbReference>
<dbReference type="Proteomes" id="UP000008553">
    <property type="component" value="Unassembled WGS sequence"/>
</dbReference>
<comment type="caution">
    <text evidence="7">The sequence shown here is derived from an EMBL/GenBank/DDBJ whole genome shotgun (WGS) entry which is preliminary data.</text>
</comment>
<dbReference type="InterPro" id="IPR004037">
    <property type="entry name" value="Ribosomal_eL8-like_CS"/>
</dbReference>
<proteinExistence type="inferred from homology"/>
<comment type="similarity">
    <text evidence="1 4">Belongs to the eukaryotic ribosomal protein eL8 family.</text>
</comment>
<comment type="function">
    <text evidence="4">Component of the ribosome.</text>
</comment>
<organism evidence="7 8">
    <name type="scientific">Plasmodium yoelii yoelii</name>
    <dbReference type="NCBI Taxonomy" id="73239"/>
    <lineage>
        <taxon>Eukaryota</taxon>
        <taxon>Sar</taxon>
        <taxon>Alveolata</taxon>
        <taxon>Apicomplexa</taxon>
        <taxon>Aconoidasida</taxon>
        <taxon>Haemosporida</taxon>
        <taxon>Plasmodiidae</taxon>
        <taxon>Plasmodium</taxon>
        <taxon>Plasmodium (Vinckeia)</taxon>
    </lineage>
</organism>
<evidence type="ECO:0000313" key="8">
    <source>
        <dbReference type="Proteomes" id="UP000008553"/>
    </source>
</evidence>
<evidence type="ECO:0000313" key="7">
    <source>
        <dbReference type="EMBL" id="EAA18682.1"/>
    </source>
</evidence>
<name>Q7RAN9_PLAYO</name>
<dbReference type="AlphaFoldDB" id="Q7RAN9"/>
<dbReference type="PANTHER" id="PTHR23105">
    <property type="entry name" value="RIBOSOMAL PROTEIN L7AE FAMILY MEMBER"/>
    <property type="match status" value="1"/>
</dbReference>
<gene>
    <name evidence="7" type="ORF">PY06460</name>
</gene>
<dbReference type="Gene3D" id="3.30.1330.30">
    <property type="match status" value="1"/>
</dbReference>
<dbReference type="PRINTS" id="PR00882">
    <property type="entry name" value="RIBOSOMALL7A"/>
</dbReference>
<dbReference type="InterPro" id="IPR029064">
    <property type="entry name" value="Ribosomal_eL30-like_sf"/>
</dbReference>
<feature type="domain" description="Ribosomal protein eL8/eL30/eS12/Gadd45" evidence="6">
    <location>
        <begin position="170"/>
        <end position="258"/>
    </location>
</feature>
<dbReference type="SUPFAM" id="SSF55315">
    <property type="entry name" value="L30e-like"/>
    <property type="match status" value="1"/>
</dbReference>
<evidence type="ECO:0000256" key="5">
    <source>
        <dbReference type="SAM" id="Coils"/>
    </source>
</evidence>
<feature type="coiled-coil region" evidence="5">
    <location>
        <begin position="289"/>
        <end position="316"/>
    </location>
</feature>
<dbReference type="InterPro" id="IPR004038">
    <property type="entry name" value="Ribosomal_eL8/eL30/eS12/Gad45"/>
</dbReference>
<evidence type="ECO:0000259" key="6">
    <source>
        <dbReference type="Pfam" id="PF01248"/>
    </source>
</evidence>
<keyword evidence="2 4" id="KW-0689">Ribosomal protein</keyword>
<dbReference type="PaxDb" id="73239-Q7RAN9"/>
<keyword evidence="5" id="KW-0175">Coiled coil</keyword>
<keyword evidence="8" id="KW-1185">Reference proteome</keyword>
<dbReference type="PRINTS" id="PR00881">
    <property type="entry name" value="L7ARS6FAMILY"/>
</dbReference>
<dbReference type="STRING" id="73239.Q7RAN9"/>
<keyword evidence="3 4" id="KW-0687">Ribonucleoprotein</keyword>
<dbReference type="InterPro" id="IPR001921">
    <property type="entry name" value="Ribosomal_eL8_euk"/>
</dbReference>
<dbReference type="InParanoid" id="Q7RAN9"/>
<dbReference type="FunCoup" id="Q7RAN9">
    <property type="interactions" value="440"/>
</dbReference>
<evidence type="ECO:0000256" key="4">
    <source>
        <dbReference type="RuleBase" id="RU367042"/>
    </source>
</evidence>
<evidence type="ECO:0000256" key="1">
    <source>
        <dbReference type="ARBA" id="ARBA00007337"/>
    </source>
</evidence>
<dbReference type="Pfam" id="PF01248">
    <property type="entry name" value="Ribosomal_L7Ae"/>
    <property type="match status" value="1"/>
</dbReference>
<dbReference type="GO" id="GO:0003723">
    <property type="term" value="F:RNA binding"/>
    <property type="evidence" value="ECO:0007669"/>
    <property type="project" value="UniProtKB-UniRule"/>
</dbReference>
<dbReference type="EMBL" id="AABL01002187">
    <property type="protein sequence ID" value="EAA18682.1"/>
    <property type="molecule type" value="Genomic_DNA"/>
</dbReference>
<dbReference type="InterPro" id="IPR050257">
    <property type="entry name" value="eL8/uL1-like"/>
</dbReference>
<reference evidence="7 8" key="1">
    <citation type="journal article" date="2002" name="Nature">
        <title>Genome sequence and comparative analysis of the model rodent malaria parasite Plasmodium yoelii yoelii.</title>
        <authorList>
            <person name="Carlton J.M."/>
            <person name="Angiuoli S.V."/>
            <person name="Suh B.B."/>
            <person name="Kooij T.W."/>
            <person name="Pertea M."/>
            <person name="Silva J.C."/>
            <person name="Ermolaeva M.D."/>
            <person name="Allen J.E."/>
            <person name="Selengut J.D."/>
            <person name="Koo H.L."/>
            <person name="Peterson J.D."/>
            <person name="Pop M."/>
            <person name="Kosack D.S."/>
            <person name="Shumway M.F."/>
            <person name="Bidwell S.L."/>
            <person name="Shallom S.J."/>
            <person name="van Aken S.E."/>
            <person name="Riedmuller S.B."/>
            <person name="Feldblyum T.V."/>
            <person name="Cho J.K."/>
            <person name="Quackenbush J."/>
            <person name="Sedegah M."/>
            <person name="Shoaibi A."/>
            <person name="Cummings L.M."/>
            <person name="Florens L."/>
            <person name="Yates J.R."/>
            <person name="Raine J.D."/>
            <person name="Sinden R.E."/>
            <person name="Harris M.A."/>
            <person name="Cunningham D.A."/>
            <person name="Preiser P.R."/>
            <person name="Bergman L.W."/>
            <person name="Vaidya A.B."/>
            <person name="van Lin L.H."/>
            <person name="Janse C.J."/>
            <person name="Waters A.P."/>
            <person name="Smith H.O."/>
            <person name="White O.R."/>
            <person name="Salzberg S.L."/>
            <person name="Venter J.C."/>
            <person name="Fraser C.M."/>
            <person name="Hoffman S.L."/>
            <person name="Gardner M.J."/>
            <person name="Carucci D.J."/>
        </authorList>
    </citation>
    <scope>NUCLEOTIDE SEQUENCE [LARGE SCALE GENOMIC DNA]</scope>
    <source>
        <strain evidence="7 8">17XNL</strain>
    </source>
</reference>
<evidence type="ECO:0000256" key="3">
    <source>
        <dbReference type="ARBA" id="ARBA00023274"/>
    </source>
</evidence>
<accession>Q7RAN9</accession>